<organism evidence="2 3">
    <name type="scientific">Apodospora peruviana</name>
    <dbReference type="NCBI Taxonomy" id="516989"/>
    <lineage>
        <taxon>Eukaryota</taxon>
        <taxon>Fungi</taxon>
        <taxon>Dikarya</taxon>
        <taxon>Ascomycota</taxon>
        <taxon>Pezizomycotina</taxon>
        <taxon>Sordariomycetes</taxon>
        <taxon>Sordariomycetidae</taxon>
        <taxon>Sordariales</taxon>
        <taxon>Lasiosphaeriaceae</taxon>
        <taxon>Apodospora</taxon>
    </lineage>
</organism>
<feature type="transmembrane region" description="Helical" evidence="1">
    <location>
        <begin position="289"/>
        <end position="316"/>
    </location>
</feature>
<evidence type="ECO:0000313" key="3">
    <source>
        <dbReference type="Proteomes" id="UP001283341"/>
    </source>
</evidence>
<keyword evidence="1" id="KW-0812">Transmembrane</keyword>
<reference evidence="2" key="2">
    <citation type="submission" date="2023-06" db="EMBL/GenBank/DDBJ databases">
        <authorList>
            <consortium name="Lawrence Berkeley National Laboratory"/>
            <person name="Haridas S."/>
            <person name="Hensen N."/>
            <person name="Bonometti L."/>
            <person name="Westerberg I."/>
            <person name="Brannstrom I.O."/>
            <person name="Guillou S."/>
            <person name="Cros-Aarteil S."/>
            <person name="Calhoun S."/>
            <person name="Kuo A."/>
            <person name="Mondo S."/>
            <person name="Pangilinan J."/>
            <person name="Riley R."/>
            <person name="Labutti K."/>
            <person name="Andreopoulos B."/>
            <person name="Lipzen A."/>
            <person name="Chen C."/>
            <person name="Yanf M."/>
            <person name="Daum C."/>
            <person name="Ng V."/>
            <person name="Clum A."/>
            <person name="Steindorff A."/>
            <person name="Ohm R."/>
            <person name="Martin F."/>
            <person name="Silar P."/>
            <person name="Natvig D."/>
            <person name="Lalanne C."/>
            <person name="Gautier V."/>
            <person name="Ament-Velasquez S.L."/>
            <person name="Kruys A."/>
            <person name="Hutchinson M.I."/>
            <person name="Powell A.J."/>
            <person name="Barry K."/>
            <person name="Miller A.N."/>
            <person name="Grigoriev I.V."/>
            <person name="Debuchy R."/>
            <person name="Gladieux P."/>
            <person name="Thoren M.H."/>
            <person name="Johannesson H."/>
        </authorList>
    </citation>
    <scope>NUCLEOTIDE SEQUENCE</scope>
    <source>
        <strain evidence="2">CBS 118394</strain>
    </source>
</reference>
<feature type="transmembrane region" description="Helical" evidence="1">
    <location>
        <begin position="410"/>
        <end position="428"/>
    </location>
</feature>
<comment type="caution">
    <text evidence="2">The sequence shown here is derived from an EMBL/GenBank/DDBJ whole genome shotgun (WGS) entry which is preliminary data.</text>
</comment>
<evidence type="ECO:0000313" key="2">
    <source>
        <dbReference type="EMBL" id="KAK3315624.1"/>
    </source>
</evidence>
<sequence length="499" mass="55494">MHCIFLFPAGRTYFYSFLLLVVHQLQVVYFRTYANTINGCLDPQTITSFAIKDMTLAMSRGGIFTLLPFGPRSLLLLTLLLILQASPALASAMRSTSQFQHWYQQYGYVFDSILHNNCTEQYENYRTGVVDESQIDRLGGGSRSSALTQPVIACIMSNTGEYIKSQLSAAQVLLGVAPTVLAILGPRGDEMGTLLLVGRRPFLFLILACGSPSVYFGRAFEYVSPKTFLADRIHAQTVLKRQEFLPVSGAKRTPLSNAIATGVEYLLAIAAVANIVFLDYELGAKTVCIIWSATIFAPLAWGATGIFNYVLCALMLRTRIRRLDADETATGENKGFMAWAKRWNVRRFWRDWLASEIKMSATQKDIRIDEFEETHSYVVLSWLSSVCIISHVLFGTIVFSSMVFIGPEDALGVVVRYMISVMVCRMVLMYELMGLRDAYALSNPEIMTTDNVGFAKEVLPASRVDQYENENGNGNGMKKRATATYFGANGDELGPYPGT</sequence>
<keyword evidence="3" id="KW-1185">Reference proteome</keyword>
<dbReference type="Proteomes" id="UP001283341">
    <property type="component" value="Unassembled WGS sequence"/>
</dbReference>
<evidence type="ECO:0000256" key="1">
    <source>
        <dbReference type="SAM" id="Phobius"/>
    </source>
</evidence>
<feature type="transmembrane region" description="Helical" evidence="1">
    <location>
        <begin position="12"/>
        <end position="29"/>
    </location>
</feature>
<proteinExistence type="predicted"/>
<feature type="transmembrane region" description="Helical" evidence="1">
    <location>
        <begin position="258"/>
        <end position="277"/>
    </location>
</feature>
<keyword evidence="1" id="KW-0472">Membrane</keyword>
<name>A0AAE0HZ90_9PEZI</name>
<accession>A0AAE0HZ90</accession>
<dbReference type="AlphaFoldDB" id="A0AAE0HZ90"/>
<feature type="transmembrane region" description="Helical" evidence="1">
    <location>
        <begin position="377"/>
        <end position="404"/>
    </location>
</feature>
<protein>
    <submittedName>
        <fullName evidence="2">Uncharacterized protein</fullName>
    </submittedName>
</protein>
<dbReference type="EMBL" id="JAUEDM010000006">
    <property type="protein sequence ID" value="KAK3315624.1"/>
    <property type="molecule type" value="Genomic_DNA"/>
</dbReference>
<gene>
    <name evidence="2" type="ORF">B0H66DRAFT_565668</name>
</gene>
<reference evidence="2" key="1">
    <citation type="journal article" date="2023" name="Mol. Phylogenet. Evol.">
        <title>Genome-scale phylogeny and comparative genomics of the fungal order Sordariales.</title>
        <authorList>
            <person name="Hensen N."/>
            <person name="Bonometti L."/>
            <person name="Westerberg I."/>
            <person name="Brannstrom I.O."/>
            <person name="Guillou S."/>
            <person name="Cros-Aarteil S."/>
            <person name="Calhoun S."/>
            <person name="Haridas S."/>
            <person name="Kuo A."/>
            <person name="Mondo S."/>
            <person name="Pangilinan J."/>
            <person name="Riley R."/>
            <person name="LaButti K."/>
            <person name="Andreopoulos B."/>
            <person name="Lipzen A."/>
            <person name="Chen C."/>
            <person name="Yan M."/>
            <person name="Daum C."/>
            <person name="Ng V."/>
            <person name="Clum A."/>
            <person name="Steindorff A."/>
            <person name="Ohm R.A."/>
            <person name="Martin F."/>
            <person name="Silar P."/>
            <person name="Natvig D.O."/>
            <person name="Lalanne C."/>
            <person name="Gautier V."/>
            <person name="Ament-Velasquez S.L."/>
            <person name="Kruys A."/>
            <person name="Hutchinson M.I."/>
            <person name="Powell A.J."/>
            <person name="Barry K."/>
            <person name="Miller A.N."/>
            <person name="Grigoriev I.V."/>
            <person name="Debuchy R."/>
            <person name="Gladieux P."/>
            <person name="Hiltunen Thoren M."/>
            <person name="Johannesson H."/>
        </authorList>
    </citation>
    <scope>NUCLEOTIDE SEQUENCE</scope>
    <source>
        <strain evidence="2">CBS 118394</strain>
    </source>
</reference>
<keyword evidence="1" id="KW-1133">Transmembrane helix</keyword>